<organism evidence="2">
    <name type="scientific">Methanobacterium veterum</name>
    <dbReference type="NCBI Taxonomy" id="408577"/>
    <lineage>
        <taxon>Archaea</taxon>
        <taxon>Methanobacteriati</taxon>
        <taxon>Methanobacteriota</taxon>
        <taxon>Methanomada group</taxon>
        <taxon>Methanobacteria</taxon>
        <taxon>Methanobacteriales</taxon>
        <taxon>Methanobacteriaceae</taxon>
        <taxon>Methanobacterium</taxon>
    </lineage>
</organism>
<proteinExistence type="predicted"/>
<gene>
    <name evidence="2" type="ORF">O3H35_06295</name>
</gene>
<dbReference type="EMBL" id="JAPVES010000030">
    <property type="protein sequence ID" value="MCZ3372238.1"/>
    <property type="molecule type" value="Genomic_DNA"/>
</dbReference>
<keyword evidence="1" id="KW-0472">Membrane</keyword>
<evidence type="ECO:0000256" key="1">
    <source>
        <dbReference type="SAM" id="Phobius"/>
    </source>
</evidence>
<feature type="transmembrane region" description="Helical" evidence="1">
    <location>
        <begin position="20"/>
        <end position="40"/>
    </location>
</feature>
<dbReference type="AlphaFoldDB" id="A0A9E5DPC4"/>
<protein>
    <submittedName>
        <fullName evidence="2">Uncharacterized protein</fullName>
    </submittedName>
</protein>
<comment type="caution">
    <text evidence="2">The sequence shown here is derived from an EMBL/GenBank/DDBJ whole genome shotgun (WGS) entry which is preliminary data.</text>
</comment>
<keyword evidence="1" id="KW-1133">Transmembrane helix</keyword>
<keyword evidence="1" id="KW-0812">Transmembrane</keyword>
<feature type="transmembrane region" description="Helical" evidence="1">
    <location>
        <begin position="46"/>
        <end position="69"/>
    </location>
</feature>
<reference evidence="2" key="1">
    <citation type="submission" date="2022-12" db="EMBL/GenBank/DDBJ databases">
        <title>Reclassification of two methanogenic archaea species isolated from the Kolyma lowland permafrost.</title>
        <authorList>
            <person name="Trubitsyn V.E."/>
            <person name="Rivkina E.M."/>
            <person name="Shcherbakova V.A."/>
        </authorList>
    </citation>
    <scope>NUCLEOTIDE SEQUENCE</scope>
    <source>
        <strain evidence="2">MK4</strain>
    </source>
</reference>
<dbReference type="Proteomes" id="UP001074446">
    <property type="component" value="Unassembled WGS sequence"/>
</dbReference>
<accession>A0A9E5DPC4</accession>
<name>A0A9E5DPC4_9EURY</name>
<dbReference type="RefSeq" id="WP_048081269.1">
    <property type="nucleotide sequence ID" value="NZ_JAPVES010000030.1"/>
</dbReference>
<evidence type="ECO:0000313" key="2">
    <source>
        <dbReference type="EMBL" id="MCZ3372238.1"/>
    </source>
</evidence>
<sequence>MDKEVFKESTHLMINKKKIFIPAFIGILAPIAIIISKFGINYFWGIPITIIVDLVILPIIIYGFLFTIYKIKLNQKK</sequence>